<feature type="non-terminal residue" evidence="5">
    <location>
        <position position="155"/>
    </location>
</feature>
<dbReference type="PROSITE" id="PS51683">
    <property type="entry name" value="SAM_OMT_II"/>
    <property type="match status" value="1"/>
</dbReference>
<proteinExistence type="predicted"/>
<dbReference type="SUPFAM" id="SSF53335">
    <property type="entry name" value="S-adenosyl-L-methionine-dependent methyltransferases"/>
    <property type="match status" value="1"/>
</dbReference>
<dbReference type="InterPro" id="IPR036388">
    <property type="entry name" value="WH-like_DNA-bd_sf"/>
</dbReference>
<keyword evidence="3" id="KW-0949">S-adenosyl-L-methionine</keyword>
<dbReference type="Gene3D" id="1.10.10.10">
    <property type="entry name" value="Winged helix-like DNA-binding domain superfamily/Winged helix DNA-binding domain"/>
    <property type="match status" value="1"/>
</dbReference>
<dbReference type="AlphaFoldDB" id="A0AAD5C4J3"/>
<sequence>AIFSKFSYYSLAPASRLLLKNEPLSVRPFLLAMLDPMLVDPWQDMSKWFQTDEVNPFQTTLGKIFWDLAGKEWILHDWSDEECMKILKQCKEAIPCKENGGKIIIIDMVVKVHEGENNLLETQLFYDMLMMTLTTERERSEEDWAKLFLEAGFSD</sequence>
<organism evidence="5 6">
    <name type="scientific">Ambrosia artemisiifolia</name>
    <name type="common">Common ragweed</name>
    <dbReference type="NCBI Taxonomy" id="4212"/>
    <lineage>
        <taxon>Eukaryota</taxon>
        <taxon>Viridiplantae</taxon>
        <taxon>Streptophyta</taxon>
        <taxon>Embryophyta</taxon>
        <taxon>Tracheophyta</taxon>
        <taxon>Spermatophyta</taxon>
        <taxon>Magnoliopsida</taxon>
        <taxon>eudicotyledons</taxon>
        <taxon>Gunneridae</taxon>
        <taxon>Pentapetalae</taxon>
        <taxon>asterids</taxon>
        <taxon>campanulids</taxon>
        <taxon>Asterales</taxon>
        <taxon>Asteraceae</taxon>
        <taxon>Asteroideae</taxon>
        <taxon>Heliantheae alliance</taxon>
        <taxon>Heliantheae</taxon>
        <taxon>Ambrosia</taxon>
    </lineage>
</organism>
<accession>A0AAD5C4J3</accession>
<dbReference type="InterPro" id="IPR001077">
    <property type="entry name" value="COMT_C"/>
</dbReference>
<dbReference type="GO" id="GO:0032259">
    <property type="term" value="P:methylation"/>
    <property type="evidence" value="ECO:0007669"/>
    <property type="project" value="UniProtKB-KW"/>
</dbReference>
<reference evidence="5" key="1">
    <citation type="submission" date="2022-06" db="EMBL/GenBank/DDBJ databases">
        <title>Uncovering the hologenomic basis of an extraordinary plant invasion.</title>
        <authorList>
            <person name="Bieker V.C."/>
            <person name="Martin M.D."/>
            <person name="Gilbert T."/>
            <person name="Hodgins K."/>
            <person name="Battlay P."/>
            <person name="Petersen B."/>
            <person name="Wilson J."/>
        </authorList>
    </citation>
    <scope>NUCLEOTIDE SEQUENCE</scope>
    <source>
        <strain evidence="5">AA19_3_7</strain>
        <tissue evidence="5">Leaf</tissue>
    </source>
</reference>
<evidence type="ECO:0000256" key="2">
    <source>
        <dbReference type="ARBA" id="ARBA00022679"/>
    </source>
</evidence>
<name>A0AAD5C4J3_AMBAR</name>
<dbReference type="Proteomes" id="UP001206925">
    <property type="component" value="Unassembled WGS sequence"/>
</dbReference>
<evidence type="ECO:0000259" key="4">
    <source>
        <dbReference type="Pfam" id="PF00891"/>
    </source>
</evidence>
<evidence type="ECO:0000256" key="3">
    <source>
        <dbReference type="ARBA" id="ARBA00022691"/>
    </source>
</evidence>
<protein>
    <recommendedName>
        <fullName evidence="4">O-methyltransferase C-terminal domain-containing protein</fullName>
    </recommendedName>
</protein>
<gene>
    <name evidence="5" type="ORF">M8C21_011571</name>
</gene>
<dbReference type="Gene3D" id="3.40.50.150">
    <property type="entry name" value="Vaccinia Virus protein VP39"/>
    <property type="match status" value="1"/>
</dbReference>
<keyword evidence="1" id="KW-0489">Methyltransferase</keyword>
<keyword evidence="2" id="KW-0808">Transferase</keyword>
<feature type="domain" description="O-methyltransferase C-terminal" evidence="4">
    <location>
        <begin position="67"/>
        <end position="154"/>
    </location>
</feature>
<dbReference type="GO" id="GO:0008171">
    <property type="term" value="F:O-methyltransferase activity"/>
    <property type="evidence" value="ECO:0007669"/>
    <property type="project" value="InterPro"/>
</dbReference>
<dbReference type="PANTHER" id="PTHR11746">
    <property type="entry name" value="O-METHYLTRANSFERASE"/>
    <property type="match status" value="1"/>
</dbReference>
<evidence type="ECO:0000313" key="5">
    <source>
        <dbReference type="EMBL" id="KAI7734258.1"/>
    </source>
</evidence>
<dbReference type="Pfam" id="PF00891">
    <property type="entry name" value="Methyltransf_2"/>
    <property type="match status" value="1"/>
</dbReference>
<evidence type="ECO:0000256" key="1">
    <source>
        <dbReference type="ARBA" id="ARBA00022603"/>
    </source>
</evidence>
<dbReference type="InterPro" id="IPR029063">
    <property type="entry name" value="SAM-dependent_MTases_sf"/>
</dbReference>
<comment type="caution">
    <text evidence="5">The sequence shown here is derived from an EMBL/GenBank/DDBJ whole genome shotgun (WGS) entry which is preliminary data.</text>
</comment>
<evidence type="ECO:0000313" key="6">
    <source>
        <dbReference type="Proteomes" id="UP001206925"/>
    </source>
</evidence>
<dbReference type="InterPro" id="IPR016461">
    <property type="entry name" value="COMT-like"/>
</dbReference>
<dbReference type="EMBL" id="JAMZMK010009778">
    <property type="protein sequence ID" value="KAI7734258.1"/>
    <property type="molecule type" value="Genomic_DNA"/>
</dbReference>
<keyword evidence="6" id="KW-1185">Reference proteome</keyword>